<organism evidence="1 2">
    <name type="scientific">Talaromyces proteolyticus</name>
    <dbReference type="NCBI Taxonomy" id="1131652"/>
    <lineage>
        <taxon>Eukaryota</taxon>
        <taxon>Fungi</taxon>
        <taxon>Dikarya</taxon>
        <taxon>Ascomycota</taxon>
        <taxon>Pezizomycotina</taxon>
        <taxon>Eurotiomycetes</taxon>
        <taxon>Eurotiomycetidae</taxon>
        <taxon>Eurotiales</taxon>
        <taxon>Trichocomaceae</taxon>
        <taxon>Talaromyces</taxon>
        <taxon>Talaromyces sect. Bacilispori</taxon>
    </lineage>
</organism>
<dbReference type="InterPro" id="IPR032710">
    <property type="entry name" value="NTF2-like_dom_sf"/>
</dbReference>
<dbReference type="GeneID" id="70241874"/>
<reference evidence="1" key="1">
    <citation type="submission" date="2021-12" db="EMBL/GenBank/DDBJ databases">
        <title>Convergent genome expansion in fungi linked to evolution of root-endophyte symbiosis.</title>
        <authorList>
            <consortium name="DOE Joint Genome Institute"/>
            <person name="Ke Y.-H."/>
            <person name="Bonito G."/>
            <person name="Liao H.-L."/>
            <person name="Looney B."/>
            <person name="Rojas-Flechas A."/>
            <person name="Nash J."/>
            <person name="Hameed K."/>
            <person name="Schadt C."/>
            <person name="Martin F."/>
            <person name="Crous P.W."/>
            <person name="Miettinen O."/>
            <person name="Magnuson J.K."/>
            <person name="Labbe J."/>
            <person name="Jacobson D."/>
            <person name="Doktycz M.J."/>
            <person name="Veneault-Fourrey C."/>
            <person name="Kuo A."/>
            <person name="Mondo S."/>
            <person name="Calhoun S."/>
            <person name="Riley R."/>
            <person name="Ohm R."/>
            <person name="LaButti K."/>
            <person name="Andreopoulos B."/>
            <person name="Pangilinan J."/>
            <person name="Nolan M."/>
            <person name="Tritt A."/>
            <person name="Clum A."/>
            <person name="Lipzen A."/>
            <person name="Daum C."/>
            <person name="Barry K."/>
            <person name="Grigoriev I.V."/>
            <person name="Vilgalys R."/>
        </authorList>
    </citation>
    <scope>NUCLEOTIDE SEQUENCE</scope>
    <source>
        <strain evidence="1">PMI_201</strain>
    </source>
</reference>
<proteinExistence type="predicted"/>
<dbReference type="AlphaFoldDB" id="A0AAD4KLQ2"/>
<protein>
    <recommendedName>
        <fullName evidence="3">SnoaL-like domain-containing protein</fullName>
    </recommendedName>
</protein>
<evidence type="ECO:0000313" key="1">
    <source>
        <dbReference type="EMBL" id="KAH8694905.1"/>
    </source>
</evidence>
<evidence type="ECO:0008006" key="3">
    <source>
        <dbReference type="Google" id="ProtNLM"/>
    </source>
</evidence>
<feature type="non-terminal residue" evidence="1">
    <location>
        <position position="1"/>
    </location>
</feature>
<dbReference type="EMBL" id="JAJTJA010000008">
    <property type="protein sequence ID" value="KAH8694905.1"/>
    <property type="molecule type" value="Genomic_DNA"/>
</dbReference>
<evidence type="ECO:0000313" key="2">
    <source>
        <dbReference type="Proteomes" id="UP001201262"/>
    </source>
</evidence>
<accession>A0AAD4KLQ2</accession>
<dbReference type="SUPFAM" id="SSF54427">
    <property type="entry name" value="NTF2-like"/>
    <property type="match status" value="1"/>
</dbReference>
<comment type="caution">
    <text evidence="1">The sequence shown here is derived from an EMBL/GenBank/DDBJ whole genome shotgun (WGS) entry which is preliminary data.</text>
</comment>
<dbReference type="RefSeq" id="XP_046070047.1">
    <property type="nucleotide sequence ID" value="XM_046211587.1"/>
</dbReference>
<gene>
    <name evidence="1" type="ORF">BGW36DRAFT_300010</name>
</gene>
<name>A0AAD4KLQ2_9EURO</name>
<sequence length="122" mass="13531">LAIIYRYASIAREDGDYSQAVKLFEPNATVHFPDGHHISPGNLGEITRSNPPKLLRYHLTTIDVQFVSSEDVWSVGSLDDIVSRLNDGTWLIKQKTVVVDGLDPEGWLATSLTDDLHGERGT</sequence>
<dbReference type="Proteomes" id="UP001201262">
    <property type="component" value="Unassembled WGS sequence"/>
</dbReference>
<keyword evidence="2" id="KW-1185">Reference proteome</keyword>